<proteinExistence type="predicted"/>
<protein>
    <submittedName>
        <fullName evidence="1">Uncharacterized protein</fullName>
    </submittedName>
</protein>
<keyword evidence="2" id="KW-1185">Reference proteome</keyword>
<comment type="caution">
    <text evidence="1">The sequence shown here is derived from an EMBL/GenBank/DDBJ whole genome shotgun (WGS) entry which is preliminary data.</text>
</comment>
<accession>A0A2G8KPE1</accession>
<reference evidence="1 2" key="1">
    <citation type="journal article" date="2017" name="PLoS Biol.">
        <title>The sea cucumber genome provides insights into morphological evolution and visceral regeneration.</title>
        <authorList>
            <person name="Zhang X."/>
            <person name="Sun L."/>
            <person name="Yuan J."/>
            <person name="Sun Y."/>
            <person name="Gao Y."/>
            <person name="Zhang L."/>
            <person name="Li S."/>
            <person name="Dai H."/>
            <person name="Hamel J.F."/>
            <person name="Liu C."/>
            <person name="Yu Y."/>
            <person name="Liu S."/>
            <person name="Lin W."/>
            <person name="Guo K."/>
            <person name="Jin S."/>
            <person name="Xu P."/>
            <person name="Storey K.B."/>
            <person name="Huan P."/>
            <person name="Zhang T."/>
            <person name="Zhou Y."/>
            <person name="Zhang J."/>
            <person name="Lin C."/>
            <person name="Li X."/>
            <person name="Xing L."/>
            <person name="Huo D."/>
            <person name="Sun M."/>
            <person name="Wang L."/>
            <person name="Mercier A."/>
            <person name="Li F."/>
            <person name="Yang H."/>
            <person name="Xiang J."/>
        </authorList>
    </citation>
    <scope>NUCLEOTIDE SEQUENCE [LARGE SCALE GENOMIC DNA]</scope>
    <source>
        <strain evidence="1">Shaxun</strain>
        <tissue evidence="1">Muscle</tissue>
    </source>
</reference>
<evidence type="ECO:0000313" key="1">
    <source>
        <dbReference type="EMBL" id="PIK49876.1"/>
    </source>
</evidence>
<sequence>MLACHTWCRVVSRRNLRYKSSIRYSDCRTARDSMASDRVSSTAKGTLGRGYRRCQSEKQPADISISGVLNSSRYEGCSKQSDGL</sequence>
<dbReference type="Proteomes" id="UP000230750">
    <property type="component" value="Unassembled WGS sequence"/>
</dbReference>
<organism evidence="1 2">
    <name type="scientific">Stichopus japonicus</name>
    <name type="common">Sea cucumber</name>
    <dbReference type="NCBI Taxonomy" id="307972"/>
    <lineage>
        <taxon>Eukaryota</taxon>
        <taxon>Metazoa</taxon>
        <taxon>Echinodermata</taxon>
        <taxon>Eleutherozoa</taxon>
        <taxon>Echinozoa</taxon>
        <taxon>Holothuroidea</taxon>
        <taxon>Aspidochirotacea</taxon>
        <taxon>Aspidochirotida</taxon>
        <taxon>Stichopodidae</taxon>
        <taxon>Apostichopus</taxon>
    </lineage>
</organism>
<gene>
    <name evidence="1" type="ORF">BSL78_13247</name>
</gene>
<evidence type="ECO:0000313" key="2">
    <source>
        <dbReference type="Proteomes" id="UP000230750"/>
    </source>
</evidence>
<dbReference type="AlphaFoldDB" id="A0A2G8KPE1"/>
<dbReference type="EMBL" id="MRZV01000443">
    <property type="protein sequence ID" value="PIK49876.1"/>
    <property type="molecule type" value="Genomic_DNA"/>
</dbReference>
<name>A0A2G8KPE1_STIJA</name>